<dbReference type="EMBL" id="CP025958">
    <property type="protein sequence ID" value="AWM41271.1"/>
    <property type="molecule type" value="Genomic_DNA"/>
</dbReference>
<feature type="compositionally biased region" description="Acidic residues" evidence="1">
    <location>
        <begin position="57"/>
        <end position="67"/>
    </location>
</feature>
<dbReference type="Proteomes" id="UP000245802">
    <property type="component" value="Chromosome"/>
</dbReference>
<gene>
    <name evidence="2" type="ORF">C1280_32615</name>
</gene>
<feature type="region of interest" description="Disordered" evidence="1">
    <location>
        <begin position="1"/>
        <end position="67"/>
    </location>
</feature>
<protein>
    <submittedName>
        <fullName evidence="2">Uncharacterized protein</fullName>
    </submittedName>
</protein>
<evidence type="ECO:0000313" key="3">
    <source>
        <dbReference type="Proteomes" id="UP000245802"/>
    </source>
</evidence>
<proteinExistence type="predicted"/>
<dbReference type="KEGG" id="gog:C1280_32615"/>
<dbReference type="AlphaFoldDB" id="A0A2Z3H8Q9"/>
<accession>A0A2Z3H8Q9</accession>
<name>A0A2Z3H8Q9_9BACT</name>
<organism evidence="2 3">
    <name type="scientific">Gemmata obscuriglobus</name>
    <dbReference type="NCBI Taxonomy" id="114"/>
    <lineage>
        <taxon>Bacteria</taxon>
        <taxon>Pseudomonadati</taxon>
        <taxon>Planctomycetota</taxon>
        <taxon>Planctomycetia</taxon>
        <taxon>Gemmatales</taxon>
        <taxon>Gemmataceae</taxon>
        <taxon>Gemmata</taxon>
    </lineage>
</organism>
<evidence type="ECO:0000256" key="1">
    <source>
        <dbReference type="SAM" id="MobiDB-lite"/>
    </source>
</evidence>
<feature type="compositionally biased region" description="Basic and acidic residues" evidence="1">
    <location>
        <begin position="13"/>
        <end position="29"/>
    </location>
</feature>
<evidence type="ECO:0000313" key="2">
    <source>
        <dbReference type="EMBL" id="AWM41271.1"/>
    </source>
</evidence>
<sequence>MADDKKPKARKNKYADPKTGEFRHADGDRRHRRGASAKDAIKFKKQMQERGLPPAADSDEPTDDVSE</sequence>
<reference evidence="2 3" key="1">
    <citation type="submission" date="2018-01" db="EMBL/GenBank/DDBJ databases">
        <title>G. obscuriglobus.</title>
        <authorList>
            <person name="Franke J."/>
            <person name="Blomberg W."/>
            <person name="Selmecki A."/>
        </authorList>
    </citation>
    <scope>NUCLEOTIDE SEQUENCE [LARGE SCALE GENOMIC DNA]</scope>
    <source>
        <strain evidence="2 3">DSM 5831</strain>
    </source>
</reference>
<keyword evidence="3" id="KW-1185">Reference proteome</keyword>
<feature type="compositionally biased region" description="Basic and acidic residues" evidence="1">
    <location>
        <begin position="39"/>
        <end position="48"/>
    </location>
</feature>
<dbReference type="RefSeq" id="WP_010037663.1">
    <property type="nucleotide sequence ID" value="NZ_CP025958.1"/>
</dbReference>